<keyword evidence="3" id="KW-1185">Reference proteome</keyword>
<name>A0A422QN75_9BURK</name>
<feature type="signal peptide" evidence="1">
    <location>
        <begin position="1"/>
        <end position="21"/>
    </location>
</feature>
<dbReference type="Proteomes" id="UP000283254">
    <property type="component" value="Unassembled WGS sequence"/>
</dbReference>
<protein>
    <submittedName>
        <fullName evidence="2">Uncharacterized protein</fullName>
    </submittedName>
</protein>
<comment type="caution">
    <text evidence="2">The sequence shown here is derived from an EMBL/GenBank/DDBJ whole genome shotgun (WGS) entry which is preliminary data.</text>
</comment>
<keyword evidence="1" id="KW-0732">Signal</keyword>
<evidence type="ECO:0000313" key="3">
    <source>
        <dbReference type="Proteomes" id="UP000283254"/>
    </source>
</evidence>
<gene>
    <name evidence="2" type="ORF">NM04_07145</name>
</gene>
<organism evidence="2 3">
    <name type="scientific">Massilia aurea</name>
    <dbReference type="NCBI Taxonomy" id="373040"/>
    <lineage>
        <taxon>Bacteria</taxon>
        <taxon>Pseudomonadati</taxon>
        <taxon>Pseudomonadota</taxon>
        <taxon>Betaproteobacteria</taxon>
        <taxon>Burkholderiales</taxon>
        <taxon>Oxalobacteraceae</taxon>
        <taxon>Telluria group</taxon>
        <taxon>Massilia</taxon>
    </lineage>
</organism>
<evidence type="ECO:0000256" key="1">
    <source>
        <dbReference type="SAM" id="SignalP"/>
    </source>
</evidence>
<evidence type="ECO:0000313" key="2">
    <source>
        <dbReference type="EMBL" id="RNF31445.1"/>
    </source>
</evidence>
<dbReference type="RefSeq" id="WP_123068847.1">
    <property type="nucleotide sequence ID" value="NZ_JSAB01000061.1"/>
</dbReference>
<sequence length="222" mass="23981">MAFFSAAIAFVSSFASSIVSSVSGMLSTALPRIATVLGNTENWGVLSNIVSAVARIFGAFTPQETVEDMGNRTLQGAEDGIRPENFDSWDEYVARIRAVELKPELSERFTLEEKTSAGLAMAVRAMEEKLDLPNGALVGLPLLAALNPDYFNAERLAGLLRTTHDIVSVVEYVDGKLGTTDGRSVEDILLRTGQQLEPGKTGPQLRADLNAVVDRIQRPEQA</sequence>
<dbReference type="EMBL" id="JSAB01000061">
    <property type="protein sequence ID" value="RNF31445.1"/>
    <property type="molecule type" value="Genomic_DNA"/>
</dbReference>
<proteinExistence type="predicted"/>
<feature type="chain" id="PRO_5019118237" evidence="1">
    <location>
        <begin position="22"/>
        <end position="222"/>
    </location>
</feature>
<accession>A0A422QN75</accession>
<reference evidence="2" key="1">
    <citation type="submission" date="2014-10" db="EMBL/GenBank/DDBJ databases">
        <title>Massilia sp. genome.</title>
        <authorList>
            <person name="Xu B."/>
            <person name="Dai L."/>
            <person name="Huang Z."/>
        </authorList>
    </citation>
    <scope>NUCLEOTIDE SEQUENCE [LARGE SCALE GENOMIC DNA]</scope>
    <source>
        <strain evidence="2">CFS-1</strain>
    </source>
</reference>
<dbReference type="OrthoDB" id="9180698at2"/>
<dbReference type="AlphaFoldDB" id="A0A422QN75"/>